<dbReference type="GO" id="GO:0046914">
    <property type="term" value="F:transition metal ion binding"/>
    <property type="evidence" value="ECO:0007669"/>
    <property type="project" value="InterPro"/>
</dbReference>
<accession>A0A2H0W5W8</accession>
<dbReference type="SMART" id="SM00899">
    <property type="entry name" value="FeoA"/>
    <property type="match status" value="1"/>
</dbReference>
<dbReference type="Pfam" id="PF04023">
    <property type="entry name" value="FeoA"/>
    <property type="match status" value="1"/>
</dbReference>
<gene>
    <name evidence="3" type="ORF">COT78_03335</name>
</gene>
<evidence type="ECO:0000259" key="2">
    <source>
        <dbReference type="SMART" id="SM00899"/>
    </source>
</evidence>
<dbReference type="InterPro" id="IPR038157">
    <property type="entry name" value="FeoA_core_dom"/>
</dbReference>
<dbReference type="EMBL" id="PEZW01000021">
    <property type="protein sequence ID" value="PIS07479.1"/>
    <property type="molecule type" value="Genomic_DNA"/>
</dbReference>
<dbReference type="InterPro" id="IPR008988">
    <property type="entry name" value="Transcriptional_repressor_C"/>
</dbReference>
<evidence type="ECO:0000313" key="4">
    <source>
        <dbReference type="Proteomes" id="UP000231382"/>
    </source>
</evidence>
<sequence length="80" mass="8791">MTITLNKLELDSSAIIESIKTDQPTKERLESLGFLPGVRIFAVVKTPLGSSGVYLCLNSMIALREEVTALIEVRLEANNE</sequence>
<dbReference type="AlphaFoldDB" id="A0A2H0W5W8"/>
<reference evidence="4" key="1">
    <citation type="submission" date="2017-09" db="EMBL/GenBank/DDBJ databases">
        <title>Depth-based differentiation of microbial function through sediment-hosted aquifers and enrichment of novel symbionts in the deep terrestrial subsurface.</title>
        <authorList>
            <person name="Probst A.J."/>
            <person name="Ladd B."/>
            <person name="Jarett J.K."/>
            <person name="Geller-Mcgrath D.E."/>
            <person name="Sieber C.M.K."/>
            <person name="Emerson J.B."/>
            <person name="Anantharaman K."/>
            <person name="Thomas B.C."/>
            <person name="Malmstrom R."/>
            <person name="Stieglmeier M."/>
            <person name="Klingl A."/>
            <person name="Woyke T."/>
            <person name="Ryan C.M."/>
            <person name="Banfield J.F."/>
        </authorList>
    </citation>
    <scope>NUCLEOTIDE SEQUENCE [LARGE SCALE GENOMIC DNA]</scope>
</reference>
<proteinExistence type="predicted"/>
<dbReference type="InterPro" id="IPR007167">
    <property type="entry name" value="Fe-transptr_FeoA-like"/>
</dbReference>
<comment type="caution">
    <text evidence="3">The sequence shown here is derived from an EMBL/GenBank/DDBJ whole genome shotgun (WGS) entry which is preliminary data.</text>
</comment>
<keyword evidence="1" id="KW-0408">Iron</keyword>
<dbReference type="Gene3D" id="2.30.30.90">
    <property type="match status" value="1"/>
</dbReference>
<name>A0A2H0W5W8_9BACT</name>
<evidence type="ECO:0000256" key="1">
    <source>
        <dbReference type="ARBA" id="ARBA00023004"/>
    </source>
</evidence>
<protein>
    <submittedName>
        <fullName evidence="3">Ferrous iron transport protein A</fullName>
    </submittedName>
</protein>
<dbReference type="SUPFAM" id="SSF50037">
    <property type="entry name" value="C-terminal domain of transcriptional repressors"/>
    <property type="match status" value="1"/>
</dbReference>
<organism evidence="3 4">
    <name type="scientific">Candidatus Berkelbacteria bacterium CG10_big_fil_rev_8_21_14_0_10_43_13</name>
    <dbReference type="NCBI Taxonomy" id="1974514"/>
    <lineage>
        <taxon>Bacteria</taxon>
        <taxon>Candidatus Berkelbacteria</taxon>
    </lineage>
</organism>
<feature type="domain" description="Ferrous iron transporter FeoA-like" evidence="2">
    <location>
        <begin position="3"/>
        <end position="75"/>
    </location>
</feature>
<evidence type="ECO:0000313" key="3">
    <source>
        <dbReference type="EMBL" id="PIS07479.1"/>
    </source>
</evidence>
<dbReference type="Proteomes" id="UP000231382">
    <property type="component" value="Unassembled WGS sequence"/>
</dbReference>